<evidence type="ECO:0000259" key="1">
    <source>
        <dbReference type="Pfam" id="PF23005"/>
    </source>
</evidence>
<protein>
    <recommendedName>
        <fullName evidence="1">DUF7032 domain-containing protein</fullName>
    </recommendedName>
</protein>
<dbReference type="PANTHER" id="PTHR46043">
    <property type="entry name" value="ARM REPEAT SUPERFAMILY PROTEIN"/>
    <property type="match status" value="1"/>
</dbReference>
<dbReference type="AlphaFoldDB" id="A0A8K0H0J9"/>
<dbReference type="Gene3D" id="1.25.10.10">
    <property type="entry name" value="Leucine-rich Repeat Variant"/>
    <property type="match status" value="1"/>
</dbReference>
<proteinExistence type="predicted"/>
<dbReference type="Proteomes" id="UP000796880">
    <property type="component" value="Unassembled WGS sequence"/>
</dbReference>
<dbReference type="InterPro" id="IPR054296">
    <property type="entry name" value="DUF7032"/>
</dbReference>
<evidence type="ECO:0000313" key="2">
    <source>
        <dbReference type="EMBL" id="KAF3443403.1"/>
    </source>
</evidence>
<feature type="domain" description="DUF7032" evidence="1">
    <location>
        <begin position="41"/>
        <end position="106"/>
    </location>
</feature>
<dbReference type="Pfam" id="PF23005">
    <property type="entry name" value="DUF7032"/>
    <property type="match status" value="1"/>
</dbReference>
<keyword evidence="3" id="KW-1185">Reference proteome</keyword>
<organism evidence="2 3">
    <name type="scientific">Rhamnella rubrinervis</name>
    <dbReference type="NCBI Taxonomy" id="2594499"/>
    <lineage>
        <taxon>Eukaryota</taxon>
        <taxon>Viridiplantae</taxon>
        <taxon>Streptophyta</taxon>
        <taxon>Embryophyta</taxon>
        <taxon>Tracheophyta</taxon>
        <taxon>Spermatophyta</taxon>
        <taxon>Magnoliopsida</taxon>
        <taxon>eudicotyledons</taxon>
        <taxon>Gunneridae</taxon>
        <taxon>Pentapetalae</taxon>
        <taxon>rosids</taxon>
        <taxon>fabids</taxon>
        <taxon>Rosales</taxon>
        <taxon>Rhamnaceae</taxon>
        <taxon>rhamnoid group</taxon>
        <taxon>Rhamneae</taxon>
        <taxon>Rhamnella</taxon>
    </lineage>
</organism>
<dbReference type="OrthoDB" id="7537227at2759"/>
<evidence type="ECO:0000313" key="3">
    <source>
        <dbReference type="Proteomes" id="UP000796880"/>
    </source>
</evidence>
<gene>
    <name evidence="2" type="ORF">FNV43_RR13085</name>
</gene>
<comment type="caution">
    <text evidence="2">The sequence shown here is derived from an EMBL/GenBank/DDBJ whole genome shotgun (WGS) entry which is preliminary data.</text>
</comment>
<reference evidence="2" key="1">
    <citation type="submission" date="2020-03" db="EMBL/GenBank/DDBJ databases">
        <title>A high-quality chromosome-level genome assembly of a woody plant with both climbing and erect habits, Rhamnella rubrinervis.</title>
        <authorList>
            <person name="Lu Z."/>
            <person name="Yang Y."/>
            <person name="Zhu X."/>
            <person name="Sun Y."/>
        </authorList>
    </citation>
    <scope>NUCLEOTIDE SEQUENCE</scope>
    <source>
        <strain evidence="2">BYM</strain>
        <tissue evidence="2">Leaf</tissue>
    </source>
</reference>
<sequence length="496" mass="53622">MQPTSASPRRSSSTSPLQTLIDLIDGTLSLASLFPLRPILHRKNPLLHTLLPNLLSILQRLKALSDQCTESCFAGGKLHMQSDLDMASTSLSNLLNDLQLLIVSGVLRQSNAIVLSHPRADSGKEDLSFFIKDLSQGCKLVGLSSRRKLWNRCSSSSMTTRNLPVWWPKKETILETGSTSLREKAAIAVEAITADHDNAWAISAYGGIAVLIEACRSGSPVTQAHAAGAIRNVANVEDIKTVLGEEGAVLVLLQLLVSGTTAAQDNAAIAIAILASSGENFRALIIKERGLQRLMYMIQDLSSSNTLEYVLRAIASLSASDLMGRTLSSSTTFIIQLGEFIKHGNVTLQQLSASLLGDLPISDGNKRAISSCMGSLVKLMESPKPVGLQESAAQALVSLLTVRSNRKELVRDEKSMMRLVQMLDPKNEMVDKKFPVMVVGSIVGGGSRGCRKRLFAAGAYPHLQRLSSMEVVGAKKVMQRLAGNRLRSIFGRTLRE</sequence>
<accession>A0A8K0H0J9</accession>
<dbReference type="SUPFAM" id="SSF48371">
    <property type="entry name" value="ARM repeat"/>
    <property type="match status" value="1"/>
</dbReference>
<dbReference type="InterPro" id="IPR011989">
    <property type="entry name" value="ARM-like"/>
</dbReference>
<dbReference type="InterPro" id="IPR016024">
    <property type="entry name" value="ARM-type_fold"/>
</dbReference>
<name>A0A8K0H0J9_9ROSA</name>
<dbReference type="EMBL" id="VOIH02000006">
    <property type="protein sequence ID" value="KAF3443403.1"/>
    <property type="molecule type" value="Genomic_DNA"/>
</dbReference>
<dbReference type="PANTHER" id="PTHR46043:SF2">
    <property type="entry name" value="ARM REPEAT SUPERFAMILY PROTEIN"/>
    <property type="match status" value="1"/>
</dbReference>